<dbReference type="Pfam" id="PF26113">
    <property type="entry name" value="GH16_XgeA"/>
    <property type="match status" value="1"/>
</dbReference>
<keyword evidence="2" id="KW-0326">Glycosidase</keyword>
<evidence type="ECO:0000259" key="1">
    <source>
        <dbReference type="PROSITE" id="PS51762"/>
    </source>
</evidence>
<dbReference type="SUPFAM" id="SSF49899">
    <property type="entry name" value="Concanavalin A-like lectins/glucanases"/>
    <property type="match status" value="1"/>
</dbReference>
<name>A0A1C7M2R8_GRIFR</name>
<keyword evidence="2" id="KW-0378">Hydrolase</keyword>
<sequence>MTRFNMRTGYVILFLGSILIPFASAHFVLNDTYIGRAFFQGWKWETLDDPTRGRVNYIDQGTAIRQNLSYATDDKFVMRADDYSVVSQSARGRNSVRISSYKAYDESIIVLDLQHMPEGCSTWPAFWSLSQKGPWPHGGEIDIVEGVNLATQNLASLHTTPSCTMPQQRERLQSGHTTSTNCDASVNYNQGCGVSFAKPASYGVPFNEVGGGYFAILRTQKGVSIWFWSRNDPAVPSEIKCPSGLLGDLTPPSIFPTPQWGQPEANFPTGSQCDYDSHFDSHMLMFDLTFCGDWAGADYDSSGCGGTCMDLVNNHPQAFSNAYWEINSLRIYTPV</sequence>
<dbReference type="AlphaFoldDB" id="A0A1C7M2R8"/>
<gene>
    <name evidence="2" type="ORF">A0H81_09111</name>
</gene>
<dbReference type="CDD" id="cd02181">
    <property type="entry name" value="GH16_fungal_Lam16A_glucanase"/>
    <property type="match status" value="1"/>
</dbReference>
<keyword evidence="3" id="KW-1185">Reference proteome</keyword>
<dbReference type="Gene3D" id="2.60.120.200">
    <property type="match status" value="1"/>
</dbReference>
<organism evidence="2 3">
    <name type="scientific">Grifola frondosa</name>
    <name type="common">Maitake</name>
    <name type="synonym">Polyporus frondosus</name>
    <dbReference type="NCBI Taxonomy" id="5627"/>
    <lineage>
        <taxon>Eukaryota</taxon>
        <taxon>Fungi</taxon>
        <taxon>Dikarya</taxon>
        <taxon>Basidiomycota</taxon>
        <taxon>Agaricomycotina</taxon>
        <taxon>Agaricomycetes</taxon>
        <taxon>Polyporales</taxon>
        <taxon>Grifolaceae</taxon>
        <taxon>Grifola</taxon>
    </lineage>
</organism>
<protein>
    <submittedName>
        <fullName evidence="2">Putative glycosidase C21B10.07</fullName>
    </submittedName>
</protein>
<accession>A0A1C7M2R8</accession>
<proteinExistence type="predicted"/>
<reference evidence="2 3" key="1">
    <citation type="submission" date="2016-03" db="EMBL/GenBank/DDBJ databases">
        <title>Whole genome sequencing of Grifola frondosa 9006-11.</title>
        <authorList>
            <person name="Min B."/>
            <person name="Park H."/>
            <person name="Kim J.-G."/>
            <person name="Cho H."/>
            <person name="Oh Y.-L."/>
            <person name="Kong W.-S."/>
            <person name="Choi I.-G."/>
        </authorList>
    </citation>
    <scope>NUCLEOTIDE SEQUENCE [LARGE SCALE GENOMIC DNA]</scope>
    <source>
        <strain evidence="2 3">9006-11</strain>
    </source>
</reference>
<dbReference type="InterPro" id="IPR013320">
    <property type="entry name" value="ConA-like_dom_sf"/>
</dbReference>
<dbReference type="Proteomes" id="UP000092993">
    <property type="component" value="Unassembled WGS sequence"/>
</dbReference>
<dbReference type="OMA" id="NAYWEIN"/>
<comment type="caution">
    <text evidence="2">The sequence shown here is derived from an EMBL/GenBank/DDBJ whole genome shotgun (WGS) entry which is preliminary data.</text>
</comment>
<dbReference type="PANTHER" id="PTHR10963:SF24">
    <property type="entry name" value="GLYCOSIDASE C21B10.07-RELATED"/>
    <property type="match status" value="1"/>
</dbReference>
<dbReference type="OrthoDB" id="192832at2759"/>
<evidence type="ECO:0000313" key="2">
    <source>
        <dbReference type="EMBL" id="OBZ70659.1"/>
    </source>
</evidence>
<dbReference type="PROSITE" id="PS51762">
    <property type="entry name" value="GH16_2"/>
    <property type="match status" value="1"/>
</dbReference>
<feature type="domain" description="GH16" evidence="1">
    <location>
        <begin position="40"/>
        <end position="303"/>
    </location>
</feature>
<dbReference type="InterPro" id="IPR050546">
    <property type="entry name" value="Glycosyl_Hydrlase_16"/>
</dbReference>
<dbReference type="GO" id="GO:0004553">
    <property type="term" value="F:hydrolase activity, hydrolyzing O-glycosyl compounds"/>
    <property type="evidence" value="ECO:0007669"/>
    <property type="project" value="InterPro"/>
</dbReference>
<dbReference type="PANTHER" id="PTHR10963">
    <property type="entry name" value="GLYCOSYL HYDROLASE-RELATED"/>
    <property type="match status" value="1"/>
</dbReference>
<evidence type="ECO:0000313" key="3">
    <source>
        <dbReference type="Proteomes" id="UP000092993"/>
    </source>
</evidence>
<dbReference type="GO" id="GO:0009251">
    <property type="term" value="P:glucan catabolic process"/>
    <property type="evidence" value="ECO:0007669"/>
    <property type="project" value="TreeGrafter"/>
</dbReference>
<dbReference type="InterPro" id="IPR000757">
    <property type="entry name" value="Beta-glucanase-like"/>
</dbReference>
<dbReference type="EMBL" id="LUGG01000013">
    <property type="protein sequence ID" value="OBZ70659.1"/>
    <property type="molecule type" value="Genomic_DNA"/>
</dbReference>
<dbReference type="STRING" id="5627.A0A1C7M2R8"/>